<protein>
    <submittedName>
        <fullName evidence="1">Uncharacterized protein</fullName>
    </submittedName>
</protein>
<organism evidence="1 2">
    <name type="scientific">Catalinimonas alkaloidigena</name>
    <dbReference type="NCBI Taxonomy" id="1075417"/>
    <lineage>
        <taxon>Bacteria</taxon>
        <taxon>Pseudomonadati</taxon>
        <taxon>Bacteroidota</taxon>
        <taxon>Cytophagia</taxon>
        <taxon>Cytophagales</taxon>
        <taxon>Catalimonadaceae</taxon>
        <taxon>Catalinimonas</taxon>
    </lineage>
</organism>
<reference evidence="1 2" key="1">
    <citation type="submission" date="2016-10" db="EMBL/GenBank/DDBJ databases">
        <authorList>
            <person name="de Groot N.N."/>
        </authorList>
    </citation>
    <scope>NUCLEOTIDE SEQUENCE [LARGE SCALE GENOMIC DNA]</scope>
    <source>
        <strain evidence="1 2">DSM 25186</strain>
    </source>
</reference>
<evidence type="ECO:0000313" key="2">
    <source>
        <dbReference type="Proteomes" id="UP000198510"/>
    </source>
</evidence>
<name>A0A1G9A180_9BACT</name>
<dbReference type="Proteomes" id="UP000198510">
    <property type="component" value="Unassembled WGS sequence"/>
</dbReference>
<dbReference type="AlphaFoldDB" id="A0A1G9A180"/>
<evidence type="ECO:0000313" key="1">
    <source>
        <dbReference type="EMBL" id="SDK20150.1"/>
    </source>
</evidence>
<dbReference type="EMBL" id="FNFO01000002">
    <property type="protein sequence ID" value="SDK20150.1"/>
    <property type="molecule type" value="Genomic_DNA"/>
</dbReference>
<gene>
    <name evidence="1" type="ORF">SAMN05421823_102127</name>
</gene>
<accession>A0A1G9A180</accession>
<keyword evidence="2" id="KW-1185">Reference proteome</keyword>
<proteinExistence type="predicted"/>
<sequence>MFGMCLIKLLLSLLLQKSIGSFKVLLFDHKLNFILQTIPRERDIKNGSIVFEVCVDAVFL</sequence>